<evidence type="ECO:0000313" key="2">
    <source>
        <dbReference type="Proteomes" id="UP000004016"/>
    </source>
</evidence>
<accession>A6BKC1</accession>
<dbReference type="AlphaFoldDB" id="A6BKC1"/>
<reference evidence="1 2" key="1">
    <citation type="submission" date="2007-03" db="EMBL/GenBank/DDBJ databases">
        <authorList>
            <person name="Fulton L."/>
            <person name="Clifton S."/>
            <person name="Fulton B."/>
            <person name="Xu J."/>
            <person name="Minx P."/>
            <person name="Pepin K.H."/>
            <person name="Johnson M."/>
            <person name="Thiruvilangam P."/>
            <person name="Bhonagiri V."/>
            <person name="Nash W.E."/>
            <person name="Mardis E.R."/>
            <person name="Wilson R.K."/>
        </authorList>
    </citation>
    <scope>NUCLEOTIDE SEQUENCE [LARGE SCALE GENOMIC DNA]</scope>
    <source>
        <strain evidence="1 2">DSM 13814</strain>
    </source>
</reference>
<sequence length="43" mass="4947">MMKFLFLILFIILEKRTFRAIVALPAGIVTAGYMEEINKDESL</sequence>
<comment type="caution">
    <text evidence="1">The sequence shown here is derived from an EMBL/GenBank/DDBJ whole genome shotgun (WGS) entry which is preliminary data.</text>
</comment>
<organism evidence="1 2">
    <name type="scientific">Dorea longicatena DSM 13814</name>
    <dbReference type="NCBI Taxonomy" id="411462"/>
    <lineage>
        <taxon>Bacteria</taxon>
        <taxon>Bacillati</taxon>
        <taxon>Bacillota</taxon>
        <taxon>Clostridia</taxon>
        <taxon>Lachnospirales</taxon>
        <taxon>Lachnospiraceae</taxon>
        <taxon>Dorea</taxon>
    </lineage>
</organism>
<reference evidence="1 2" key="2">
    <citation type="submission" date="2007-04" db="EMBL/GenBank/DDBJ databases">
        <title>Draft genome sequence of Dorea longicatena (DSM 13814).</title>
        <authorList>
            <person name="Sudarsanam P."/>
            <person name="Ley R."/>
            <person name="Guruge J."/>
            <person name="Turnbaugh P.J."/>
            <person name="Mahowald M."/>
            <person name="Liep D."/>
            <person name="Gordon J."/>
        </authorList>
    </citation>
    <scope>NUCLEOTIDE SEQUENCE [LARGE SCALE GENOMIC DNA]</scope>
    <source>
        <strain evidence="1 2">DSM 13814</strain>
    </source>
</reference>
<dbReference type="EMBL" id="AAXB02000021">
    <property type="protein sequence ID" value="EDM61892.1"/>
    <property type="molecule type" value="Genomic_DNA"/>
</dbReference>
<dbReference type="Proteomes" id="UP000004016">
    <property type="component" value="Unassembled WGS sequence"/>
</dbReference>
<proteinExistence type="predicted"/>
<dbReference type="HOGENOM" id="CLU_3232787_0_0_9"/>
<protein>
    <submittedName>
        <fullName evidence="1">Uncharacterized protein</fullName>
    </submittedName>
</protein>
<gene>
    <name evidence="1" type="ORF">DORLON_02770</name>
</gene>
<evidence type="ECO:0000313" key="1">
    <source>
        <dbReference type="EMBL" id="EDM61892.1"/>
    </source>
</evidence>
<name>A6BKC1_9FIRM</name>